<reference evidence="2" key="2">
    <citation type="journal article" date="2022" name="Elife">
        <title>Obligate sexual reproduction of a homothallic fungus closely related to the Cryptococcus pathogenic species complex.</title>
        <authorList>
            <person name="Passer A.R."/>
            <person name="Clancey S.A."/>
            <person name="Shea T."/>
            <person name="David-Palma M."/>
            <person name="Averette A.F."/>
            <person name="Boekhout T."/>
            <person name="Porcel B.M."/>
            <person name="Nowrousian M."/>
            <person name="Cuomo C.A."/>
            <person name="Sun S."/>
            <person name="Heitman J."/>
            <person name="Coelho M.A."/>
        </authorList>
    </citation>
    <scope>NUCLEOTIDE SEQUENCE</scope>
    <source>
        <strain evidence="2">CBS 7841</strain>
    </source>
</reference>
<gene>
    <name evidence="2" type="ORF">L203_102109</name>
</gene>
<dbReference type="Gene3D" id="3.40.630.30">
    <property type="match status" value="1"/>
</dbReference>
<dbReference type="KEGG" id="cdep:91086321"/>
<reference evidence="2" key="1">
    <citation type="submission" date="2016-06" db="EMBL/GenBank/DDBJ databases">
        <authorList>
            <person name="Cuomo C."/>
            <person name="Litvintseva A."/>
            <person name="Heitman J."/>
            <person name="Chen Y."/>
            <person name="Sun S."/>
            <person name="Springer D."/>
            <person name="Dromer F."/>
            <person name="Young S."/>
            <person name="Zeng Q."/>
            <person name="Chapman S."/>
            <person name="Gujja S."/>
            <person name="Saif S."/>
            <person name="Birren B."/>
        </authorList>
    </citation>
    <scope>NUCLEOTIDE SEQUENCE</scope>
    <source>
        <strain evidence="2">CBS 7841</strain>
    </source>
</reference>
<dbReference type="PANTHER" id="PTHR13947:SF37">
    <property type="entry name" value="LD18367P"/>
    <property type="match status" value="1"/>
</dbReference>
<dbReference type="InterPro" id="IPR016181">
    <property type="entry name" value="Acyl_CoA_acyltransferase"/>
</dbReference>
<reference evidence="2" key="3">
    <citation type="submission" date="2024-01" db="EMBL/GenBank/DDBJ databases">
        <authorList>
            <person name="Coelho M.A."/>
            <person name="David-Palma M."/>
            <person name="Shea T."/>
            <person name="Sun S."/>
            <person name="Cuomo C.A."/>
            <person name="Heitman J."/>
        </authorList>
    </citation>
    <scope>NUCLEOTIDE SEQUENCE</scope>
    <source>
        <strain evidence="2">CBS 7841</strain>
    </source>
</reference>
<evidence type="ECO:0000313" key="2">
    <source>
        <dbReference type="EMBL" id="WVN86934.1"/>
    </source>
</evidence>
<dbReference type="PANTHER" id="PTHR13947">
    <property type="entry name" value="GNAT FAMILY N-ACETYLTRANSFERASE"/>
    <property type="match status" value="1"/>
</dbReference>
<dbReference type="OrthoDB" id="2564232at2759"/>
<keyword evidence="3" id="KW-1185">Reference proteome</keyword>
<dbReference type="Proteomes" id="UP000094043">
    <property type="component" value="Chromosome 2"/>
</dbReference>
<dbReference type="RefSeq" id="XP_066067634.1">
    <property type="nucleotide sequence ID" value="XM_066211537.1"/>
</dbReference>
<sequence length="320" mass="35762">MPKGLLRETDEGDIVRTFVPASDEKMLKMIVGQGIMEGLARANNKTILHPAVFAITLILGSAFDYYFNLYPNSNPLSYISPLIGPCIALLPIMGVIEYLNRPAFTALLRRTIGAIDMVKPDVYYRQGRSGIWVFQHKRELIGAVCLDGTDNAGQKLETVLGEEEGQLSTARMVYTLISEEMDLKQLPPQLGKHTATEKKSTPLLKKIAQIRHLDVDQPWRRSGVGSELLLAALDYAFGIGSLQSAAPTVEAVIVHSSPFSPSGSKIFKKCGFNYMTQEEIDQTWSTNEKIGTLGWQGRWMKIDKEAWLVKRKEMLTKRPF</sequence>
<evidence type="ECO:0000256" key="1">
    <source>
        <dbReference type="ARBA" id="ARBA00022679"/>
    </source>
</evidence>
<proteinExistence type="predicted"/>
<name>A0A1E3IRJ8_9TREE</name>
<dbReference type="SUPFAM" id="SSF55729">
    <property type="entry name" value="Acyl-CoA N-acyltransferases (Nat)"/>
    <property type="match status" value="1"/>
</dbReference>
<dbReference type="VEuPathDB" id="FungiDB:L203_01361"/>
<keyword evidence="1" id="KW-0808">Transferase</keyword>
<evidence type="ECO:0000313" key="3">
    <source>
        <dbReference type="Proteomes" id="UP000094043"/>
    </source>
</evidence>
<dbReference type="InterPro" id="IPR050769">
    <property type="entry name" value="NAT_camello-type"/>
</dbReference>
<organism evidence="2 3">
    <name type="scientific">Cryptococcus depauperatus CBS 7841</name>
    <dbReference type="NCBI Taxonomy" id="1295531"/>
    <lineage>
        <taxon>Eukaryota</taxon>
        <taxon>Fungi</taxon>
        <taxon>Dikarya</taxon>
        <taxon>Basidiomycota</taxon>
        <taxon>Agaricomycotina</taxon>
        <taxon>Tremellomycetes</taxon>
        <taxon>Tremellales</taxon>
        <taxon>Cryptococcaceae</taxon>
        <taxon>Cryptococcus</taxon>
    </lineage>
</organism>
<dbReference type="AlphaFoldDB" id="A0A1E3IRJ8"/>
<accession>A0A1E3IRJ8</accession>
<dbReference type="EMBL" id="CP143785">
    <property type="protein sequence ID" value="WVN86934.1"/>
    <property type="molecule type" value="Genomic_DNA"/>
</dbReference>
<dbReference type="GO" id="GO:0008080">
    <property type="term" value="F:N-acetyltransferase activity"/>
    <property type="evidence" value="ECO:0007669"/>
    <property type="project" value="InterPro"/>
</dbReference>
<dbReference type="GeneID" id="91086321"/>
<dbReference type="CDD" id="cd04301">
    <property type="entry name" value="NAT_SF"/>
    <property type="match status" value="1"/>
</dbReference>
<protein>
    <submittedName>
        <fullName evidence="2">Uncharacterized protein</fullName>
    </submittedName>
</protein>